<dbReference type="Gene3D" id="3.90.79.10">
    <property type="entry name" value="Nucleoside Triphosphate Pyrophosphohydrolase"/>
    <property type="match status" value="1"/>
</dbReference>
<keyword evidence="5" id="KW-1185">Reference proteome</keyword>
<feature type="domain" description="Nudix hydrolase" evidence="3">
    <location>
        <begin position="88"/>
        <end position="227"/>
    </location>
</feature>
<comment type="cofactor">
    <cofactor evidence="1">
        <name>Mg(2+)</name>
        <dbReference type="ChEBI" id="CHEBI:18420"/>
    </cofactor>
</comment>
<organism evidence="4 5">
    <name type="scientific">Microlunatus parietis</name>
    <dbReference type="NCBI Taxonomy" id="682979"/>
    <lineage>
        <taxon>Bacteria</taxon>
        <taxon>Bacillati</taxon>
        <taxon>Actinomycetota</taxon>
        <taxon>Actinomycetes</taxon>
        <taxon>Propionibacteriales</taxon>
        <taxon>Propionibacteriaceae</taxon>
        <taxon>Microlunatus</taxon>
    </lineage>
</organism>
<dbReference type="InterPro" id="IPR020084">
    <property type="entry name" value="NUDIX_hydrolase_CS"/>
</dbReference>
<comment type="caution">
    <text evidence="4">The sequence shown here is derived from an EMBL/GenBank/DDBJ whole genome shotgun (WGS) entry which is preliminary data.</text>
</comment>
<dbReference type="InterPro" id="IPR000086">
    <property type="entry name" value="NUDIX_hydrolase_dom"/>
</dbReference>
<protein>
    <submittedName>
        <fullName evidence="4">8-oxo-dGTP pyrophosphatase MutT (NUDIX family)</fullName>
    </submittedName>
</protein>
<dbReference type="GO" id="GO:0016787">
    <property type="term" value="F:hydrolase activity"/>
    <property type="evidence" value="ECO:0007669"/>
    <property type="project" value="UniProtKB-KW"/>
</dbReference>
<dbReference type="AlphaFoldDB" id="A0A7Y9I5M0"/>
<name>A0A7Y9I5M0_9ACTN</name>
<dbReference type="PROSITE" id="PS51462">
    <property type="entry name" value="NUDIX"/>
    <property type="match status" value="1"/>
</dbReference>
<dbReference type="CDD" id="cd02883">
    <property type="entry name" value="NUDIX_Hydrolase"/>
    <property type="match status" value="1"/>
</dbReference>
<dbReference type="PROSITE" id="PS00893">
    <property type="entry name" value="NUDIX_BOX"/>
    <property type="match status" value="1"/>
</dbReference>
<sequence length="237" mass="25793">MRILGYDSGNLAFRTLLDHGADPLTAGLTHGYTTVGPLDARRAGDGKLELDLSVTRSLPAEVAPNGPPPIDPELDLDELARNGEHPVARQRVAGYGLITSDRGLLVTEYSHRTNAAGDWGLPGGGIKDDEQPAEAVVREAFEETGQRVEVDEMIVVHSSQWIGRSPHGRLEDFHAIRLVFRARCLDPGEPVVHDVDGTTSDARWLPLEDWASLPWRHGWDQLIPALLGTNGRRGLAG</sequence>
<reference evidence="4 5" key="1">
    <citation type="submission" date="2020-07" db="EMBL/GenBank/DDBJ databases">
        <title>Sequencing the genomes of 1000 actinobacteria strains.</title>
        <authorList>
            <person name="Klenk H.-P."/>
        </authorList>
    </citation>
    <scope>NUCLEOTIDE SEQUENCE [LARGE SCALE GENOMIC DNA]</scope>
    <source>
        <strain evidence="4 5">DSM 22083</strain>
    </source>
</reference>
<dbReference type="EMBL" id="JACCBU010000001">
    <property type="protein sequence ID" value="NYE70461.1"/>
    <property type="molecule type" value="Genomic_DNA"/>
</dbReference>
<dbReference type="RefSeq" id="WP_179749933.1">
    <property type="nucleotide sequence ID" value="NZ_JACCBU010000001.1"/>
</dbReference>
<evidence type="ECO:0000256" key="2">
    <source>
        <dbReference type="ARBA" id="ARBA00022801"/>
    </source>
</evidence>
<evidence type="ECO:0000259" key="3">
    <source>
        <dbReference type="PROSITE" id="PS51462"/>
    </source>
</evidence>
<gene>
    <name evidence="4" type="ORF">BKA15_001790</name>
</gene>
<evidence type="ECO:0000313" key="4">
    <source>
        <dbReference type="EMBL" id="NYE70461.1"/>
    </source>
</evidence>
<dbReference type="PANTHER" id="PTHR43046:SF2">
    <property type="entry name" value="8-OXO-DGTP DIPHOSPHATASE-RELATED"/>
    <property type="match status" value="1"/>
</dbReference>
<accession>A0A7Y9I5M0</accession>
<dbReference type="Proteomes" id="UP000569914">
    <property type="component" value="Unassembled WGS sequence"/>
</dbReference>
<proteinExistence type="predicted"/>
<dbReference type="PANTHER" id="PTHR43046">
    <property type="entry name" value="GDP-MANNOSE MANNOSYL HYDROLASE"/>
    <property type="match status" value="1"/>
</dbReference>
<evidence type="ECO:0000313" key="5">
    <source>
        <dbReference type="Proteomes" id="UP000569914"/>
    </source>
</evidence>
<dbReference type="Pfam" id="PF00293">
    <property type="entry name" value="NUDIX"/>
    <property type="match status" value="1"/>
</dbReference>
<dbReference type="InterPro" id="IPR015797">
    <property type="entry name" value="NUDIX_hydrolase-like_dom_sf"/>
</dbReference>
<keyword evidence="2" id="KW-0378">Hydrolase</keyword>
<dbReference type="SUPFAM" id="SSF55811">
    <property type="entry name" value="Nudix"/>
    <property type="match status" value="1"/>
</dbReference>
<evidence type="ECO:0000256" key="1">
    <source>
        <dbReference type="ARBA" id="ARBA00001946"/>
    </source>
</evidence>